<feature type="compositionally biased region" description="Polar residues" evidence="2">
    <location>
        <begin position="555"/>
        <end position="569"/>
    </location>
</feature>
<proteinExistence type="inferred from homology"/>
<feature type="region of interest" description="Disordered" evidence="2">
    <location>
        <begin position="117"/>
        <end position="140"/>
    </location>
</feature>
<dbReference type="AlphaFoldDB" id="A0A286UKS8"/>
<name>A0A286UKS8_9AGAM</name>
<dbReference type="InterPro" id="IPR043129">
    <property type="entry name" value="ATPase_NBD"/>
</dbReference>
<sequence>MPRGIPNAKKDDLGMKYTTFHVPLQANPKLTASSYLKYESQSVWTRNAANRNRERGPEDTEVRRGSKVIVIHPGSRFLRIGRAADVVPTVVPHVIARKCRTQPASPPLSLQSIMRPQLDKEGENDTTDASDEYQVKARSDDPVEKKIAAITTSLRDRMRFYQIRVVPNASKATKSFNEMVVGEPTSDPNFRQNKKTLGDILIGEDVFNLPDSAYSEGYAVRWPLHAGRFNTWDYTSHQNILSDIEEIWRTTIQNKLKIEPSAFNEYSVVLVIPDIWDRFYVHELIHMLLVTMRFKQVVCQQESLAATYGAGISNACVIDLGAVKTNVACVDDGLVIGDTRMTLSIGGDDVTEFLYVLMGRINFPYKEFDLARLHDRLVIEDLKCRICTLNEADVGLNLYDFVVRHPNQRHMKYGLRAYDEVILAPMLIFEPRVVDFERKQSIQDQLTNAMIISTQHLLPQNPPPPPPQPVATQSVPASGTATPQPQELPKADAKVDTPVAESGSIKRSDSNVDVVEDEVQDAEMKDVNTANESQSLPSVSQQEEVVIVETSLNDQTQTQQDMVSKSPSAGTDGAEGIPTPIPTAPVAQPQVFLGGYPIDIPFEASKLPLDVAIFNSARGAGGEDRIRKYLQAVLVVGGGALTPGMAHALESRLQAIATPLVPNMEKVQIIPLPKDIDPRNLCWKGAAVLGKMDAVADFWVTCDDWNLFGMRALKERCFYL</sequence>
<accession>A0A286UKS8</accession>
<feature type="compositionally biased region" description="Pro residues" evidence="2">
    <location>
        <begin position="460"/>
        <end position="469"/>
    </location>
</feature>
<dbReference type="EMBL" id="NBII01000004">
    <property type="protein sequence ID" value="PAV20168.1"/>
    <property type="molecule type" value="Genomic_DNA"/>
</dbReference>
<evidence type="ECO:0000313" key="3">
    <source>
        <dbReference type="EMBL" id="PAV20168.1"/>
    </source>
</evidence>
<dbReference type="FunCoup" id="A0A286UKS8">
    <property type="interactions" value="565"/>
</dbReference>
<evidence type="ECO:0000313" key="4">
    <source>
        <dbReference type="Proteomes" id="UP000217199"/>
    </source>
</evidence>
<dbReference type="PANTHER" id="PTHR11937">
    <property type="entry name" value="ACTIN"/>
    <property type="match status" value="1"/>
</dbReference>
<gene>
    <name evidence="3" type="ORF">PNOK_0510200</name>
</gene>
<dbReference type="Pfam" id="PF00022">
    <property type="entry name" value="Actin"/>
    <property type="match status" value="2"/>
</dbReference>
<dbReference type="CDD" id="cd10206">
    <property type="entry name" value="ASKHA_NBD_Arp8-like"/>
    <property type="match status" value="1"/>
</dbReference>
<dbReference type="Proteomes" id="UP000217199">
    <property type="component" value="Unassembled WGS sequence"/>
</dbReference>
<dbReference type="OrthoDB" id="5572108at2759"/>
<feature type="region of interest" description="Disordered" evidence="2">
    <location>
        <begin position="456"/>
        <end position="518"/>
    </location>
</feature>
<keyword evidence="4" id="KW-1185">Reference proteome</keyword>
<dbReference type="SMART" id="SM00268">
    <property type="entry name" value="ACTIN"/>
    <property type="match status" value="1"/>
</dbReference>
<dbReference type="InParanoid" id="A0A286UKS8"/>
<comment type="similarity">
    <text evidence="1">Belongs to the actin family.</text>
</comment>
<organism evidence="3 4">
    <name type="scientific">Pyrrhoderma noxium</name>
    <dbReference type="NCBI Taxonomy" id="2282107"/>
    <lineage>
        <taxon>Eukaryota</taxon>
        <taxon>Fungi</taxon>
        <taxon>Dikarya</taxon>
        <taxon>Basidiomycota</taxon>
        <taxon>Agaricomycotina</taxon>
        <taxon>Agaricomycetes</taxon>
        <taxon>Hymenochaetales</taxon>
        <taxon>Hymenochaetaceae</taxon>
        <taxon>Pyrrhoderma</taxon>
    </lineage>
</organism>
<dbReference type="STRING" id="2282107.A0A286UKS8"/>
<reference evidence="3 4" key="1">
    <citation type="journal article" date="2017" name="Mol. Ecol.">
        <title>Comparative and population genomic landscape of Phellinus noxius: A hypervariable fungus causing root rot in trees.</title>
        <authorList>
            <person name="Chung C.L."/>
            <person name="Lee T.J."/>
            <person name="Akiba M."/>
            <person name="Lee H.H."/>
            <person name="Kuo T.H."/>
            <person name="Liu D."/>
            <person name="Ke H.M."/>
            <person name="Yokoi T."/>
            <person name="Roa M.B."/>
            <person name="Lu M.J."/>
            <person name="Chang Y.Y."/>
            <person name="Ann P.J."/>
            <person name="Tsai J.N."/>
            <person name="Chen C.Y."/>
            <person name="Tzean S.S."/>
            <person name="Ota Y."/>
            <person name="Hattori T."/>
            <person name="Sahashi N."/>
            <person name="Liou R.F."/>
            <person name="Kikuchi T."/>
            <person name="Tsai I.J."/>
        </authorList>
    </citation>
    <scope>NUCLEOTIDE SEQUENCE [LARGE SCALE GENOMIC DNA]</scope>
    <source>
        <strain evidence="3 4">FFPRI411160</strain>
    </source>
</reference>
<dbReference type="Gene3D" id="3.90.640.10">
    <property type="entry name" value="Actin, Chain A, domain 4"/>
    <property type="match status" value="2"/>
</dbReference>
<protein>
    <submittedName>
        <fullName evidence="3">Actin-like ATPase domain-containing</fullName>
    </submittedName>
</protein>
<dbReference type="SUPFAM" id="SSF53067">
    <property type="entry name" value="Actin-like ATPase domain"/>
    <property type="match status" value="2"/>
</dbReference>
<comment type="caution">
    <text evidence="3">The sequence shown here is derived from an EMBL/GenBank/DDBJ whole genome shotgun (WGS) entry which is preliminary data.</text>
</comment>
<feature type="compositionally biased region" description="Polar residues" evidence="2">
    <location>
        <begin position="470"/>
        <end position="485"/>
    </location>
</feature>
<evidence type="ECO:0000256" key="2">
    <source>
        <dbReference type="SAM" id="MobiDB-lite"/>
    </source>
</evidence>
<evidence type="ECO:0000256" key="1">
    <source>
        <dbReference type="RuleBase" id="RU000487"/>
    </source>
</evidence>
<dbReference type="Gene3D" id="3.30.420.40">
    <property type="match status" value="2"/>
</dbReference>
<dbReference type="InterPro" id="IPR004000">
    <property type="entry name" value="Actin"/>
</dbReference>
<feature type="region of interest" description="Disordered" evidence="2">
    <location>
        <begin position="555"/>
        <end position="574"/>
    </location>
</feature>